<feature type="signal peptide" evidence="1">
    <location>
        <begin position="1"/>
        <end position="19"/>
    </location>
</feature>
<organism evidence="2 3">
    <name type="scientific">Knipowitschia caucasica</name>
    <name type="common">Caucasian dwarf goby</name>
    <name type="synonym">Pomatoschistus caucasicus</name>
    <dbReference type="NCBI Taxonomy" id="637954"/>
    <lineage>
        <taxon>Eukaryota</taxon>
        <taxon>Metazoa</taxon>
        <taxon>Chordata</taxon>
        <taxon>Craniata</taxon>
        <taxon>Vertebrata</taxon>
        <taxon>Euteleostomi</taxon>
        <taxon>Actinopterygii</taxon>
        <taxon>Neopterygii</taxon>
        <taxon>Teleostei</taxon>
        <taxon>Neoteleostei</taxon>
        <taxon>Acanthomorphata</taxon>
        <taxon>Gobiaria</taxon>
        <taxon>Gobiiformes</taxon>
        <taxon>Gobioidei</taxon>
        <taxon>Gobiidae</taxon>
        <taxon>Gobiinae</taxon>
        <taxon>Knipowitschia</taxon>
    </lineage>
</organism>
<evidence type="ECO:0000256" key="1">
    <source>
        <dbReference type="SAM" id="SignalP"/>
    </source>
</evidence>
<reference evidence="2 3" key="1">
    <citation type="submission" date="2024-04" db="EMBL/GenBank/DDBJ databases">
        <authorList>
            <person name="Waldvogel A.-M."/>
            <person name="Schoenle A."/>
        </authorList>
    </citation>
    <scope>NUCLEOTIDE SEQUENCE [LARGE SCALE GENOMIC DNA]</scope>
</reference>
<keyword evidence="3" id="KW-1185">Reference proteome</keyword>
<accession>A0AAV2K382</accession>
<protein>
    <recommendedName>
        <fullName evidence="4">Secreted protein</fullName>
    </recommendedName>
</protein>
<evidence type="ECO:0008006" key="4">
    <source>
        <dbReference type="Google" id="ProtNLM"/>
    </source>
</evidence>
<dbReference type="Proteomes" id="UP001497482">
    <property type="component" value="Chromosome 15"/>
</dbReference>
<dbReference type="AlphaFoldDB" id="A0AAV2K382"/>
<feature type="chain" id="PRO_5043371127" description="Secreted protein" evidence="1">
    <location>
        <begin position="20"/>
        <end position="102"/>
    </location>
</feature>
<evidence type="ECO:0000313" key="2">
    <source>
        <dbReference type="EMBL" id="CAL1582911.1"/>
    </source>
</evidence>
<gene>
    <name evidence="2" type="ORF">KC01_LOCUS13440</name>
</gene>
<keyword evidence="1" id="KW-0732">Signal</keyword>
<proteinExistence type="predicted"/>
<name>A0AAV2K382_KNICA</name>
<sequence length="102" mass="10610">MISPSVVASLVSIHSLASALDVGDTNTGQQCDLDVCVSSASHLSELSVEPAAVTPRSKLASLLFLNEIRVGGPSPRSTAVAPIIAYLNFRQEVGPLVATQHE</sequence>
<dbReference type="EMBL" id="OZ035837">
    <property type="protein sequence ID" value="CAL1582911.1"/>
    <property type="molecule type" value="Genomic_DNA"/>
</dbReference>
<evidence type="ECO:0000313" key="3">
    <source>
        <dbReference type="Proteomes" id="UP001497482"/>
    </source>
</evidence>